<feature type="active site" description="Proton acceptor" evidence="8">
    <location>
        <position position="416"/>
    </location>
</feature>
<dbReference type="AlphaFoldDB" id="A0A138AQE4"/>
<dbReference type="InterPro" id="IPR020616">
    <property type="entry name" value="Thiolase_N"/>
</dbReference>
<evidence type="ECO:0000256" key="9">
    <source>
        <dbReference type="RuleBase" id="RU003557"/>
    </source>
</evidence>
<name>A0A138AQE4_9ACTN</name>
<evidence type="ECO:0000259" key="11">
    <source>
        <dbReference type="Pfam" id="PF02803"/>
    </source>
</evidence>
<evidence type="ECO:0000256" key="6">
    <source>
        <dbReference type="ARBA" id="ARBA00023315"/>
    </source>
</evidence>
<dbReference type="InterPro" id="IPR020617">
    <property type="entry name" value="Thiolase_C"/>
</dbReference>
<feature type="domain" description="Thiolase C-terminal" evidence="11">
    <location>
        <begin position="289"/>
        <end position="429"/>
    </location>
</feature>
<dbReference type="PROSITE" id="PS00098">
    <property type="entry name" value="THIOLASE_1"/>
    <property type="match status" value="1"/>
</dbReference>
<evidence type="ECO:0000313" key="13">
    <source>
        <dbReference type="Proteomes" id="UP000070258"/>
    </source>
</evidence>
<dbReference type="InterPro" id="IPR020610">
    <property type="entry name" value="Thiolase_AS"/>
</dbReference>
<evidence type="ECO:0000313" key="12">
    <source>
        <dbReference type="EMBL" id="KXP12636.1"/>
    </source>
</evidence>
<evidence type="ECO:0000259" key="10">
    <source>
        <dbReference type="Pfam" id="PF00108"/>
    </source>
</evidence>
<dbReference type="NCBIfam" id="TIGR01930">
    <property type="entry name" value="AcCoA-C-Actrans"/>
    <property type="match status" value="1"/>
</dbReference>
<evidence type="ECO:0000256" key="1">
    <source>
        <dbReference type="ARBA" id="ARBA00005005"/>
    </source>
</evidence>
<dbReference type="InterPro" id="IPR002155">
    <property type="entry name" value="Thiolase"/>
</dbReference>
<dbReference type="PANTHER" id="PTHR18919">
    <property type="entry name" value="ACETYL-COA C-ACYLTRANSFERASE"/>
    <property type="match status" value="1"/>
</dbReference>
<accession>A0A138AQE4</accession>
<feature type="active site" description="Acyl-thioester intermediate" evidence="8">
    <location>
        <position position="93"/>
    </location>
</feature>
<evidence type="ECO:0000256" key="5">
    <source>
        <dbReference type="ARBA" id="ARBA00023098"/>
    </source>
</evidence>
<evidence type="ECO:0000256" key="7">
    <source>
        <dbReference type="ARBA" id="ARBA00024073"/>
    </source>
</evidence>
<keyword evidence="3 9" id="KW-0808">Transferase</keyword>
<dbReference type="Pfam" id="PF02803">
    <property type="entry name" value="Thiolase_C"/>
    <property type="match status" value="1"/>
</dbReference>
<dbReference type="OrthoDB" id="4565318at2"/>
<keyword evidence="5" id="KW-0443">Lipid metabolism</keyword>
<dbReference type="Pfam" id="PF00108">
    <property type="entry name" value="Thiolase_N"/>
    <property type="match status" value="1"/>
</dbReference>
<dbReference type="PIRSF" id="PIRSF000429">
    <property type="entry name" value="Ac-CoA_Ac_transf"/>
    <property type="match status" value="1"/>
</dbReference>
<comment type="similarity">
    <text evidence="2 9">Belongs to the thiolase-like superfamily. Thiolase family.</text>
</comment>
<feature type="active site" description="Proton acceptor" evidence="8">
    <location>
        <position position="386"/>
    </location>
</feature>
<sequence>MTTPSSRRAVIVSGARTPFVRAFGEFVHLDTIALAGAAVRGLLDAVPQARTRIEAMVWGGVILPAGAPNIAREVALDLGLGHGVEGHTVTRACASGLQAITTAAAAIERGEYDIMIAGGSDSVSNAAVNLPSKLVQAAAPLALGKPSPRDYLSAAVGLAPFTGLLPSRPRIEERTTGEVMGESADKMARIHGITRAAQDEFALRSHRRAAAAIASGRFDREVVPVTTPDGTVVQRDGLVRANTSLDKLAALKPAFDRDGTVTAGNASPLTDGASAVLIMSEDKARELGLTPLAAVRSWSYVSVDPADEVLIGPAISMPRALDKAGLKLGDVDLVDIHEAFAAQTLSVLDALASPTWAAERLDRDEPVGEIDLDRLNVHGGSVSIGHPFGATGARMVTTMANELALTGKDTALLGICAAGGHGASVVLERV</sequence>
<feature type="domain" description="Thiolase N-terminal" evidence="10">
    <location>
        <begin position="10"/>
        <end position="282"/>
    </location>
</feature>
<dbReference type="InterPro" id="IPR020613">
    <property type="entry name" value="Thiolase_CS"/>
</dbReference>
<proteinExistence type="inferred from homology"/>
<dbReference type="GO" id="GO:0003985">
    <property type="term" value="F:acetyl-CoA C-acetyltransferase activity"/>
    <property type="evidence" value="ECO:0007669"/>
    <property type="project" value="TreeGrafter"/>
</dbReference>
<dbReference type="Proteomes" id="UP000070258">
    <property type="component" value="Unassembled WGS sequence"/>
</dbReference>
<dbReference type="CDD" id="cd00751">
    <property type="entry name" value="thiolase"/>
    <property type="match status" value="1"/>
</dbReference>
<evidence type="ECO:0000256" key="4">
    <source>
        <dbReference type="ARBA" id="ARBA00022832"/>
    </source>
</evidence>
<dbReference type="GO" id="GO:0006635">
    <property type="term" value="P:fatty acid beta-oxidation"/>
    <property type="evidence" value="ECO:0007669"/>
    <property type="project" value="TreeGrafter"/>
</dbReference>
<organism evidence="12 13">
    <name type="scientific">Tsukamurella pseudospumae</name>
    <dbReference type="NCBI Taxonomy" id="239498"/>
    <lineage>
        <taxon>Bacteria</taxon>
        <taxon>Bacillati</taxon>
        <taxon>Actinomycetota</taxon>
        <taxon>Actinomycetes</taxon>
        <taxon>Mycobacteriales</taxon>
        <taxon>Tsukamurellaceae</taxon>
        <taxon>Tsukamurella</taxon>
    </lineage>
</organism>
<dbReference type="Gene3D" id="3.40.47.10">
    <property type="match status" value="1"/>
</dbReference>
<keyword evidence="6 9" id="KW-0012">Acyltransferase</keyword>
<dbReference type="PROSITE" id="PS00737">
    <property type="entry name" value="THIOLASE_2"/>
    <property type="match status" value="1"/>
</dbReference>
<gene>
    <name evidence="12" type="ORF">AXK60_05395</name>
</gene>
<comment type="pathway">
    <text evidence="1">Lipid metabolism; fatty acid beta-oxidation.</text>
</comment>
<comment type="caution">
    <text evidence="12">The sequence shown here is derived from an EMBL/GenBank/DDBJ whole genome shotgun (WGS) entry which is preliminary data.</text>
</comment>
<dbReference type="RefSeq" id="WP_068570617.1">
    <property type="nucleotide sequence ID" value="NZ_LSRF01000012.1"/>
</dbReference>
<dbReference type="STRING" id="239498.AXK60_05395"/>
<dbReference type="InterPro" id="IPR020615">
    <property type="entry name" value="Thiolase_acyl_enz_int_AS"/>
</dbReference>
<evidence type="ECO:0000256" key="8">
    <source>
        <dbReference type="PIRSR" id="PIRSR000429-1"/>
    </source>
</evidence>
<keyword evidence="4" id="KW-0276">Fatty acid metabolism</keyword>
<dbReference type="PANTHER" id="PTHR18919:SF153">
    <property type="entry name" value="TRIFUNCTIONAL ENZYME SUBUNIT BETA, MITOCHONDRIAL"/>
    <property type="match status" value="1"/>
</dbReference>
<evidence type="ECO:0000256" key="3">
    <source>
        <dbReference type="ARBA" id="ARBA00022679"/>
    </source>
</evidence>
<dbReference type="EMBL" id="LSRF01000012">
    <property type="protein sequence ID" value="KXP12636.1"/>
    <property type="molecule type" value="Genomic_DNA"/>
</dbReference>
<reference evidence="13" key="1">
    <citation type="submission" date="2016-02" db="EMBL/GenBank/DDBJ databases">
        <authorList>
            <person name="Wen L."/>
            <person name="He K."/>
            <person name="Yang H."/>
        </authorList>
    </citation>
    <scope>NUCLEOTIDE SEQUENCE [LARGE SCALE GENOMIC DNA]</scope>
    <source>
        <strain evidence="13">JCM 15929</strain>
    </source>
</reference>
<dbReference type="EC" id="2.3.1.16" evidence="7"/>
<protein>
    <recommendedName>
        <fullName evidence="7">acetyl-CoA C-acyltransferase</fullName>
        <ecNumber evidence="7">2.3.1.16</ecNumber>
    </recommendedName>
</protein>
<dbReference type="InterPro" id="IPR016039">
    <property type="entry name" value="Thiolase-like"/>
</dbReference>
<dbReference type="PROSITE" id="PS00099">
    <property type="entry name" value="THIOLASE_3"/>
    <property type="match status" value="1"/>
</dbReference>
<dbReference type="SUPFAM" id="SSF53901">
    <property type="entry name" value="Thiolase-like"/>
    <property type="match status" value="2"/>
</dbReference>
<evidence type="ECO:0000256" key="2">
    <source>
        <dbReference type="ARBA" id="ARBA00010982"/>
    </source>
</evidence>